<dbReference type="Pfam" id="PF00023">
    <property type="entry name" value="Ank"/>
    <property type="match status" value="1"/>
</dbReference>
<dbReference type="Proteomes" id="UP001527181">
    <property type="component" value="Unassembled WGS sequence"/>
</dbReference>
<feature type="repeat" description="ANK" evidence="3">
    <location>
        <begin position="72"/>
        <end position="104"/>
    </location>
</feature>
<sequence length="235" mass="25133">MSRLLLIVMVVLLAGCQTDSGSSKRLSKESKSDEKKVEWMNQKLIFSAEEGDTDNVLKLLQDGADINATDGRGRTAVVAATYNNKADTVKALIQKGADINIRDANLNNVLLYAGAEGLLEIVKLALDAGADPKLTNRFGGTALIPASERGHVEVVQELLSRSGIDVNHINNLHWTALLEAVILGDGGEKHRKIVQLLVNHGADVNIGDGNGITPLMHAQQKGFQEIADLLIEAGA</sequence>
<name>A0ABT4H3Q0_PAEAL</name>
<dbReference type="InterPro" id="IPR036770">
    <property type="entry name" value="Ankyrin_rpt-contain_sf"/>
</dbReference>
<reference evidence="4 5" key="1">
    <citation type="submission" date="2022-05" db="EMBL/GenBank/DDBJ databases">
        <title>Genome Sequencing of Bee-Associated Microbes.</title>
        <authorList>
            <person name="Dunlap C."/>
        </authorList>
    </citation>
    <scope>NUCLEOTIDE SEQUENCE [LARGE SCALE GENOMIC DNA]</scope>
    <source>
        <strain evidence="4 5">NRRL B-04010</strain>
    </source>
</reference>
<dbReference type="SUPFAM" id="SSF48403">
    <property type="entry name" value="Ankyrin repeat"/>
    <property type="match status" value="1"/>
</dbReference>
<dbReference type="PANTHER" id="PTHR24171">
    <property type="entry name" value="ANKYRIN REPEAT DOMAIN-CONTAINING PROTEIN 39-RELATED"/>
    <property type="match status" value="1"/>
</dbReference>
<dbReference type="PROSITE" id="PS51257">
    <property type="entry name" value="PROKAR_LIPOPROTEIN"/>
    <property type="match status" value="1"/>
</dbReference>
<dbReference type="PRINTS" id="PR01415">
    <property type="entry name" value="ANKYRIN"/>
</dbReference>
<feature type="repeat" description="ANK" evidence="3">
    <location>
        <begin position="138"/>
        <end position="171"/>
    </location>
</feature>
<gene>
    <name evidence="4" type="ORF">M5X12_24190</name>
</gene>
<evidence type="ECO:0000256" key="1">
    <source>
        <dbReference type="ARBA" id="ARBA00022737"/>
    </source>
</evidence>
<dbReference type="PROSITE" id="PS50297">
    <property type="entry name" value="ANK_REP_REGION"/>
    <property type="match status" value="2"/>
</dbReference>
<evidence type="ECO:0000313" key="4">
    <source>
        <dbReference type="EMBL" id="MCY9763612.1"/>
    </source>
</evidence>
<dbReference type="PROSITE" id="PS50088">
    <property type="entry name" value="ANK_REPEAT"/>
    <property type="match status" value="3"/>
</dbReference>
<protein>
    <submittedName>
        <fullName evidence="4">Ankyrin repeat domain-containing protein</fullName>
    </submittedName>
</protein>
<keyword evidence="5" id="KW-1185">Reference proteome</keyword>
<dbReference type="InterPro" id="IPR002110">
    <property type="entry name" value="Ankyrin_rpt"/>
</dbReference>
<organism evidence="4 5">
    <name type="scientific">Paenibacillus alvei</name>
    <name type="common">Bacillus alvei</name>
    <dbReference type="NCBI Taxonomy" id="44250"/>
    <lineage>
        <taxon>Bacteria</taxon>
        <taxon>Bacillati</taxon>
        <taxon>Bacillota</taxon>
        <taxon>Bacilli</taxon>
        <taxon>Bacillales</taxon>
        <taxon>Paenibacillaceae</taxon>
        <taxon>Paenibacillus</taxon>
    </lineage>
</organism>
<dbReference type="RefSeq" id="WP_268600535.1">
    <property type="nucleotide sequence ID" value="NZ_JAMDNP010000058.1"/>
</dbReference>
<feature type="repeat" description="ANK" evidence="3">
    <location>
        <begin position="210"/>
        <end position="235"/>
    </location>
</feature>
<dbReference type="Gene3D" id="1.25.40.20">
    <property type="entry name" value="Ankyrin repeat-containing domain"/>
    <property type="match status" value="2"/>
</dbReference>
<evidence type="ECO:0000313" key="5">
    <source>
        <dbReference type="Proteomes" id="UP001527181"/>
    </source>
</evidence>
<dbReference type="EMBL" id="JAMDNP010000058">
    <property type="protein sequence ID" value="MCY9763612.1"/>
    <property type="molecule type" value="Genomic_DNA"/>
</dbReference>
<evidence type="ECO:0000256" key="2">
    <source>
        <dbReference type="ARBA" id="ARBA00023043"/>
    </source>
</evidence>
<comment type="caution">
    <text evidence="4">The sequence shown here is derived from an EMBL/GenBank/DDBJ whole genome shotgun (WGS) entry which is preliminary data.</text>
</comment>
<dbReference type="Pfam" id="PF12796">
    <property type="entry name" value="Ank_2"/>
    <property type="match status" value="1"/>
</dbReference>
<evidence type="ECO:0000256" key="3">
    <source>
        <dbReference type="PROSITE-ProRule" id="PRU00023"/>
    </source>
</evidence>
<keyword evidence="1" id="KW-0677">Repeat</keyword>
<dbReference type="Pfam" id="PF13637">
    <property type="entry name" value="Ank_4"/>
    <property type="match status" value="1"/>
</dbReference>
<accession>A0ABT4H3Q0</accession>
<proteinExistence type="predicted"/>
<keyword evidence="2 3" id="KW-0040">ANK repeat</keyword>
<dbReference type="SMART" id="SM00248">
    <property type="entry name" value="ANK"/>
    <property type="match status" value="6"/>
</dbReference>